<reference evidence="1 2" key="1">
    <citation type="submission" date="2021-06" db="EMBL/GenBank/DDBJ databases">
        <title>Caerostris extrusa draft genome.</title>
        <authorList>
            <person name="Kono N."/>
            <person name="Arakawa K."/>
        </authorList>
    </citation>
    <scope>NUCLEOTIDE SEQUENCE [LARGE SCALE GENOMIC DNA]</scope>
</reference>
<organism evidence="1 2">
    <name type="scientific">Caerostris extrusa</name>
    <name type="common">Bark spider</name>
    <name type="synonym">Caerostris bankana</name>
    <dbReference type="NCBI Taxonomy" id="172846"/>
    <lineage>
        <taxon>Eukaryota</taxon>
        <taxon>Metazoa</taxon>
        <taxon>Ecdysozoa</taxon>
        <taxon>Arthropoda</taxon>
        <taxon>Chelicerata</taxon>
        <taxon>Arachnida</taxon>
        <taxon>Araneae</taxon>
        <taxon>Araneomorphae</taxon>
        <taxon>Entelegynae</taxon>
        <taxon>Araneoidea</taxon>
        <taxon>Araneidae</taxon>
        <taxon>Caerostris</taxon>
    </lineage>
</organism>
<keyword evidence="2" id="KW-1185">Reference proteome</keyword>
<evidence type="ECO:0000313" key="1">
    <source>
        <dbReference type="EMBL" id="GIX97864.1"/>
    </source>
</evidence>
<protein>
    <submittedName>
        <fullName evidence="1">Uncharacterized protein</fullName>
    </submittedName>
</protein>
<dbReference type="Proteomes" id="UP001054945">
    <property type="component" value="Unassembled WGS sequence"/>
</dbReference>
<dbReference type="AlphaFoldDB" id="A0AAV4PMI4"/>
<accession>A0AAV4PMI4</accession>
<dbReference type="EMBL" id="BPLR01004832">
    <property type="protein sequence ID" value="GIX97864.1"/>
    <property type="molecule type" value="Genomic_DNA"/>
</dbReference>
<evidence type="ECO:0000313" key="2">
    <source>
        <dbReference type="Proteomes" id="UP001054945"/>
    </source>
</evidence>
<sequence length="84" mass="9560">MSGENADLSLPLFSLMARQYLPISIGVKKLRAELVEFMKDTVKGNANYPESCCPMTDVGRLPHCVHLQICRFFYQVSNPNFSQY</sequence>
<gene>
    <name evidence="1" type="ORF">CEXT_398721</name>
</gene>
<name>A0AAV4PMI4_CAEEX</name>
<comment type="caution">
    <text evidence="1">The sequence shown here is derived from an EMBL/GenBank/DDBJ whole genome shotgun (WGS) entry which is preliminary data.</text>
</comment>
<proteinExistence type="predicted"/>